<protein>
    <recommendedName>
        <fullName evidence="2">precorrin-2 dehydrogenase</fullName>
        <ecNumber evidence="2">1.3.1.76</ecNumber>
    </recommendedName>
</protein>
<keyword evidence="5" id="KW-0627">Porphyrin biosynthesis</keyword>
<evidence type="ECO:0000313" key="8">
    <source>
        <dbReference type="Proteomes" id="UP000199227"/>
    </source>
</evidence>
<evidence type="ECO:0000256" key="4">
    <source>
        <dbReference type="ARBA" id="ARBA00023027"/>
    </source>
</evidence>
<dbReference type="EC" id="1.3.1.76" evidence="2"/>
<reference evidence="7 8" key="1">
    <citation type="submission" date="2016-10" db="EMBL/GenBank/DDBJ databases">
        <authorList>
            <person name="de Groot N.N."/>
        </authorList>
    </citation>
    <scope>NUCLEOTIDE SEQUENCE [LARGE SCALE GENOMIC DNA]</scope>
    <source>
        <strain evidence="7 8">EP1-55-1</strain>
    </source>
</reference>
<sequence>MAYFPAFINLNNKKVLLVGAGNIAGEKLEKLLIFTKNITVIAPEVSDKVKILVEENRLTLHKRKYLQKDIESFSVVIVAVDDLSMQKEIYEECQKHNILCNSVDSVEYCDFIFPSYIKKGSLTIAISTSGSSPSVAKYLRLAIENLIPDSIESFLDEMKKIRSTLPKGKERMKLLDEKAKKYIDTIFKFTQH</sequence>
<name>A0A1I5T0E0_9BACT</name>
<dbReference type="AlphaFoldDB" id="A0A1I5T0E0"/>
<dbReference type="GO" id="GO:0043115">
    <property type="term" value="F:precorrin-2 dehydrogenase activity"/>
    <property type="evidence" value="ECO:0007669"/>
    <property type="project" value="UniProtKB-EC"/>
</dbReference>
<keyword evidence="8" id="KW-1185">Reference proteome</keyword>
<comment type="catalytic activity">
    <reaction evidence="6">
        <text>precorrin-2 + NAD(+) = sirohydrochlorin + NADH + 2 H(+)</text>
        <dbReference type="Rhea" id="RHEA:15613"/>
        <dbReference type="ChEBI" id="CHEBI:15378"/>
        <dbReference type="ChEBI" id="CHEBI:57540"/>
        <dbReference type="ChEBI" id="CHEBI:57945"/>
        <dbReference type="ChEBI" id="CHEBI:58351"/>
        <dbReference type="ChEBI" id="CHEBI:58827"/>
        <dbReference type="EC" id="1.3.1.76"/>
    </reaction>
</comment>
<dbReference type="SUPFAM" id="SSF75615">
    <property type="entry name" value="Siroheme synthase middle domains-like"/>
    <property type="match status" value="1"/>
</dbReference>
<evidence type="ECO:0000256" key="5">
    <source>
        <dbReference type="ARBA" id="ARBA00023244"/>
    </source>
</evidence>
<dbReference type="Gene3D" id="3.40.50.720">
    <property type="entry name" value="NAD(P)-binding Rossmann-like Domain"/>
    <property type="match status" value="1"/>
</dbReference>
<dbReference type="InterPro" id="IPR028161">
    <property type="entry name" value="Met8-like"/>
</dbReference>
<gene>
    <name evidence="7" type="ORF">SAMN05216234_1398</name>
</gene>
<dbReference type="EMBL" id="FOXB01000039">
    <property type="protein sequence ID" value="SFP76490.1"/>
    <property type="molecule type" value="Genomic_DNA"/>
</dbReference>
<dbReference type="InterPro" id="IPR036291">
    <property type="entry name" value="NAD(P)-bd_dom_sf"/>
</dbReference>
<evidence type="ECO:0000313" key="7">
    <source>
        <dbReference type="EMBL" id="SFP76490.1"/>
    </source>
</evidence>
<keyword evidence="3" id="KW-0560">Oxidoreductase</keyword>
<dbReference type="InterPro" id="IPR006367">
    <property type="entry name" value="Sirohaem_synthase_N"/>
</dbReference>
<evidence type="ECO:0000256" key="2">
    <source>
        <dbReference type="ARBA" id="ARBA00012400"/>
    </source>
</evidence>
<dbReference type="Pfam" id="PF13241">
    <property type="entry name" value="NAD_binding_7"/>
    <property type="match status" value="1"/>
</dbReference>
<evidence type="ECO:0000256" key="3">
    <source>
        <dbReference type="ARBA" id="ARBA00023002"/>
    </source>
</evidence>
<dbReference type="PANTHER" id="PTHR35330:SF1">
    <property type="entry name" value="SIROHEME BIOSYNTHESIS PROTEIN MET8"/>
    <property type="match status" value="1"/>
</dbReference>
<organism evidence="7 8">
    <name type="scientific">Hydrogenimonas thermophila</name>
    <dbReference type="NCBI Taxonomy" id="223786"/>
    <lineage>
        <taxon>Bacteria</taxon>
        <taxon>Pseudomonadati</taxon>
        <taxon>Campylobacterota</taxon>
        <taxon>Epsilonproteobacteria</taxon>
        <taxon>Campylobacterales</taxon>
        <taxon>Hydrogenimonadaceae</taxon>
        <taxon>Hydrogenimonas</taxon>
    </lineage>
</organism>
<dbReference type="GO" id="GO:0004325">
    <property type="term" value="F:ferrochelatase activity"/>
    <property type="evidence" value="ECO:0007669"/>
    <property type="project" value="InterPro"/>
</dbReference>
<dbReference type="RefSeq" id="WP_092913612.1">
    <property type="nucleotide sequence ID" value="NZ_CP136592.1"/>
</dbReference>
<dbReference type="STRING" id="223786.SAMN05216234_1398"/>
<dbReference type="OrthoDB" id="9815856at2"/>
<dbReference type="Proteomes" id="UP000199227">
    <property type="component" value="Unassembled WGS sequence"/>
</dbReference>
<dbReference type="Gene3D" id="3.30.160.110">
    <property type="entry name" value="Siroheme synthase, domain 2"/>
    <property type="match status" value="1"/>
</dbReference>
<dbReference type="PANTHER" id="PTHR35330">
    <property type="entry name" value="SIROHEME BIOSYNTHESIS PROTEIN MET8"/>
    <property type="match status" value="1"/>
</dbReference>
<comment type="pathway">
    <text evidence="1">Porphyrin-containing compound metabolism; siroheme biosynthesis; sirohydrochlorin from precorrin-2: step 1/1.</text>
</comment>
<evidence type="ECO:0000256" key="1">
    <source>
        <dbReference type="ARBA" id="ARBA00005010"/>
    </source>
</evidence>
<keyword evidence="4" id="KW-0520">NAD</keyword>
<dbReference type="GO" id="GO:0019354">
    <property type="term" value="P:siroheme biosynthetic process"/>
    <property type="evidence" value="ECO:0007669"/>
    <property type="project" value="UniProtKB-UniPathway"/>
</dbReference>
<dbReference type="SUPFAM" id="SSF51735">
    <property type="entry name" value="NAD(P)-binding Rossmann-fold domains"/>
    <property type="match status" value="1"/>
</dbReference>
<evidence type="ECO:0000256" key="6">
    <source>
        <dbReference type="ARBA" id="ARBA00047561"/>
    </source>
</evidence>
<proteinExistence type="predicted"/>
<accession>A0A1I5T0E0</accession>
<dbReference type="NCBIfam" id="TIGR01470">
    <property type="entry name" value="cysG_Nterm"/>
    <property type="match status" value="1"/>
</dbReference>
<dbReference type="UniPathway" id="UPA00262">
    <property type="reaction ID" value="UER00222"/>
</dbReference>